<gene>
    <name evidence="1" type="ORF">NZD89_22630</name>
</gene>
<proteinExistence type="predicted"/>
<name>A0ABY6ZDY0_9BACL</name>
<dbReference type="Gene3D" id="3.40.50.150">
    <property type="entry name" value="Vaccinia Virus protein VP39"/>
    <property type="match status" value="1"/>
</dbReference>
<dbReference type="EMBL" id="CP104067">
    <property type="protein sequence ID" value="WAH41049.1"/>
    <property type="molecule type" value="Genomic_DNA"/>
</dbReference>
<dbReference type="Proteomes" id="UP001164761">
    <property type="component" value="Chromosome"/>
</dbReference>
<keyword evidence="2" id="KW-1185">Reference proteome</keyword>
<evidence type="ECO:0000313" key="2">
    <source>
        <dbReference type="Proteomes" id="UP001164761"/>
    </source>
</evidence>
<accession>A0ABY6ZDY0</accession>
<reference evidence="1" key="1">
    <citation type="submission" date="2022-08" db="EMBL/GenBank/DDBJ databases">
        <title>Alicyclobacillus fastidiosus DSM 17978, complete genome.</title>
        <authorList>
            <person name="Wang Q."/>
            <person name="Cai R."/>
            <person name="Wang Z."/>
        </authorList>
    </citation>
    <scope>NUCLEOTIDE SEQUENCE</scope>
    <source>
        <strain evidence="1">DSM 17978</strain>
    </source>
</reference>
<protein>
    <recommendedName>
        <fullName evidence="3">Methyltransferase type 11 domain-containing protein</fullName>
    </recommendedName>
</protein>
<evidence type="ECO:0008006" key="3">
    <source>
        <dbReference type="Google" id="ProtNLM"/>
    </source>
</evidence>
<dbReference type="InterPro" id="IPR029063">
    <property type="entry name" value="SAM-dependent_MTases_sf"/>
</dbReference>
<evidence type="ECO:0000313" key="1">
    <source>
        <dbReference type="EMBL" id="WAH41049.1"/>
    </source>
</evidence>
<dbReference type="SUPFAM" id="SSF53335">
    <property type="entry name" value="S-adenosyl-L-methionine-dependent methyltransferases"/>
    <property type="match status" value="1"/>
</dbReference>
<dbReference type="RefSeq" id="WP_268004950.1">
    <property type="nucleotide sequence ID" value="NZ_CP104067.1"/>
</dbReference>
<organism evidence="1 2">
    <name type="scientific">Alicyclobacillus fastidiosus</name>
    <dbReference type="NCBI Taxonomy" id="392011"/>
    <lineage>
        <taxon>Bacteria</taxon>
        <taxon>Bacillati</taxon>
        <taxon>Bacillota</taxon>
        <taxon>Bacilli</taxon>
        <taxon>Bacillales</taxon>
        <taxon>Alicyclobacillaceae</taxon>
        <taxon>Alicyclobacillus</taxon>
    </lineage>
</organism>
<sequence length="109" mass="12446">MFCYPLPCKGSEICKTLNYIVSDVMEFVDDDKFDFVLMEGGILHYFVDLNALFTVVSKLLVNGGRFILRDYHPTRKLLSCHDGQMIANGNYFKDTISDGIVPYIHLLSE</sequence>